<dbReference type="EMBL" id="KZ613938">
    <property type="protein sequence ID" value="PMD47856.1"/>
    <property type="molecule type" value="Genomic_DNA"/>
</dbReference>
<dbReference type="Pfam" id="PF06985">
    <property type="entry name" value="HET"/>
    <property type="match status" value="1"/>
</dbReference>
<dbReference type="PANTHER" id="PTHR33112">
    <property type="entry name" value="DOMAIN PROTEIN, PUTATIVE-RELATED"/>
    <property type="match status" value="1"/>
</dbReference>
<feature type="region of interest" description="Disordered" evidence="1">
    <location>
        <begin position="1"/>
        <end position="24"/>
    </location>
</feature>
<dbReference type="STRING" id="1149755.A0A2J6SAS9"/>
<dbReference type="InterPro" id="IPR010730">
    <property type="entry name" value="HET"/>
</dbReference>
<evidence type="ECO:0000313" key="4">
    <source>
        <dbReference type="Proteomes" id="UP000235786"/>
    </source>
</evidence>
<proteinExistence type="predicted"/>
<evidence type="ECO:0000259" key="2">
    <source>
        <dbReference type="Pfam" id="PF06985"/>
    </source>
</evidence>
<name>A0A2J6SAS9_HYAVF</name>
<feature type="compositionally biased region" description="Polar residues" evidence="1">
    <location>
        <begin position="1"/>
        <end position="12"/>
    </location>
</feature>
<organism evidence="3 4">
    <name type="scientific">Hyaloscypha variabilis (strain UAMH 11265 / GT02V1 / F)</name>
    <name type="common">Meliniomyces variabilis</name>
    <dbReference type="NCBI Taxonomy" id="1149755"/>
    <lineage>
        <taxon>Eukaryota</taxon>
        <taxon>Fungi</taxon>
        <taxon>Dikarya</taxon>
        <taxon>Ascomycota</taxon>
        <taxon>Pezizomycotina</taxon>
        <taxon>Leotiomycetes</taxon>
        <taxon>Helotiales</taxon>
        <taxon>Hyaloscyphaceae</taxon>
        <taxon>Hyaloscypha</taxon>
        <taxon>Hyaloscypha variabilis</taxon>
    </lineage>
</organism>
<evidence type="ECO:0000313" key="3">
    <source>
        <dbReference type="EMBL" id="PMD47856.1"/>
    </source>
</evidence>
<gene>
    <name evidence="3" type="ORF">L207DRAFT_506783</name>
</gene>
<evidence type="ECO:0000256" key="1">
    <source>
        <dbReference type="SAM" id="MobiDB-lite"/>
    </source>
</evidence>
<dbReference type="OrthoDB" id="10381580at2759"/>
<reference evidence="3 4" key="1">
    <citation type="submission" date="2016-04" db="EMBL/GenBank/DDBJ databases">
        <title>A degradative enzymes factory behind the ericoid mycorrhizal symbiosis.</title>
        <authorList>
            <consortium name="DOE Joint Genome Institute"/>
            <person name="Martino E."/>
            <person name="Morin E."/>
            <person name="Grelet G."/>
            <person name="Kuo A."/>
            <person name="Kohler A."/>
            <person name="Daghino S."/>
            <person name="Barry K."/>
            <person name="Choi C."/>
            <person name="Cichocki N."/>
            <person name="Clum A."/>
            <person name="Copeland A."/>
            <person name="Hainaut M."/>
            <person name="Haridas S."/>
            <person name="Labutti K."/>
            <person name="Lindquist E."/>
            <person name="Lipzen A."/>
            <person name="Khouja H.-R."/>
            <person name="Murat C."/>
            <person name="Ohm R."/>
            <person name="Olson A."/>
            <person name="Spatafora J."/>
            <person name="Veneault-Fourrey C."/>
            <person name="Henrissat B."/>
            <person name="Grigoriev I."/>
            <person name="Martin F."/>
            <person name="Perotto S."/>
        </authorList>
    </citation>
    <scope>NUCLEOTIDE SEQUENCE [LARGE SCALE GENOMIC DNA]</scope>
    <source>
        <strain evidence="3 4">F</strain>
    </source>
</reference>
<dbReference type="Proteomes" id="UP000235786">
    <property type="component" value="Unassembled WGS sequence"/>
</dbReference>
<protein>
    <submittedName>
        <fullName evidence="3">HET-domain-containing protein</fullName>
    </submittedName>
</protein>
<sequence>MDSSSQSGTLQVVMSPKEETSPSHTLATNADLCDACQKIDFDAVMTAVHKSYDEKIWWSLGPQPFRALEKSATFCKLCQFFIGSFEDLTGDSASEDATRDPMMISLRTVDSYDMSLFILGFQAGVLRVEDYCRPYFNLEDRYDGPPATSIRKPYFGGRVQFCRRPETDRAAVRFRVPTPKAPFDLIRSWLDFCKCHHGLDCSLGASTTLSSLSMIDCQATPRRVVPFLPELSSYVALSYVWGTSSQDTDTHRLLEPGELPSILPRSIEDAITVTLVLGFRYLWVDQYCIPQDNEEERAHQIRLMDEIYHAAELTIIAAAGKDANHGLPGVNSTPRKLLRSIQIGVDTLVDIPVHTFSLSHQATTWLRRGWTYQEGVLSRRRLFFLDTQVYFQCAEMFVWEAMDVSLDILHDEAAIGSQLRPARKFTKEPRFESLTQDTHNVDANIASYFSTELSRPEDAIQAISGIFSHYNKVGNQKMLVLSGLPLYIRLAIQIDPTELALAPALLRALAWYLHFSPLLKRREIFPSWTWAGWEQVDGAVKNSYQRPNSTEIRAEHASPVVKVGILSKQANSQLLWRGVYELPWHQSGGQLIAQFIALTGWTFRVTVCDEESHTTGGSQSSAVDEFTIVLPDDTLVERFDLKLHRGVSGLMHGTELVAMPLYWHQRAKLRTNQVEMPVLLLYPTSKEIESNIVYERVGLANCWSGAEFRVASLMRRREDPWRLLAGTGGVFQTVYIG</sequence>
<keyword evidence="4" id="KW-1185">Reference proteome</keyword>
<dbReference type="PANTHER" id="PTHR33112:SF1">
    <property type="entry name" value="HETEROKARYON INCOMPATIBILITY DOMAIN-CONTAINING PROTEIN"/>
    <property type="match status" value="1"/>
</dbReference>
<accession>A0A2J6SAS9</accession>
<dbReference type="AlphaFoldDB" id="A0A2J6SAS9"/>
<feature type="domain" description="Heterokaryon incompatibility" evidence="2">
    <location>
        <begin position="234"/>
        <end position="374"/>
    </location>
</feature>